<evidence type="ECO:0000256" key="1">
    <source>
        <dbReference type="SAM" id="MobiDB-lite"/>
    </source>
</evidence>
<accession>D6ZEM6</accession>
<evidence type="ECO:0000313" key="2">
    <source>
        <dbReference type="EMBL" id="ADG97400.1"/>
    </source>
</evidence>
<dbReference type="KEGG" id="srt:Srot_0926"/>
<dbReference type="EMBL" id="CP001958">
    <property type="protein sequence ID" value="ADG97400.1"/>
    <property type="molecule type" value="Genomic_DNA"/>
</dbReference>
<feature type="region of interest" description="Disordered" evidence="1">
    <location>
        <begin position="452"/>
        <end position="481"/>
    </location>
</feature>
<proteinExistence type="predicted"/>
<protein>
    <submittedName>
        <fullName evidence="2">Uncharacterized protein</fullName>
    </submittedName>
</protein>
<evidence type="ECO:0000313" key="3">
    <source>
        <dbReference type="Proteomes" id="UP000002247"/>
    </source>
</evidence>
<gene>
    <name evidence="2" type="ordered locus">Srot_0926</name>
</gene>
<dbReference type="OrthoDB" id="4509678at2"/>
<name>D6ZEM6_SEGRD</name>
<dbReference type="STRING" id="640132.Srot_0926"/>
<dbReference type="HOGENOM" id="CLU_042397_0_0_11"/>
<reference evidence="2 3" key="1">
    <citation type="journal article" date="2010" name="Stand. Genomic Sci.">
        <title>Complete genome sequence of Segniliparus rotundus type strain (CDC 1076).</title>
        <authorList>
            <person name="Sikorski J."/>
            <person name="Lapidus A."/>
            <person name="Copeland A."/>
            <person name="Misra M."/>
            <person name="Glavina Del Rio T."/>
            <person name="Nolan M."/>
            <person name="Lucas S."/>
            <person name="Chen F."/>
            <person name="Tice H."/>
            <person name="Cheng J.F."/>
            <person name="Jando M."/>
            <person name="Schneider S."/>
            <person name="Bruce D."/>
            <person name="Goodwin L."/>
            <person name="Pitluck S."/>
            <person name="Liolios K."/>
            <person name="Mikhailova N."/>
            <person name="Pati A."/>
            <person name="Ivanova N."/>
            <person name="Mavromatis K."/>
            <person name="Chen A."/>
            <person name="Palaniappan K."/>
            <person name="Chertkov O."/>
            <person name="Land M."/>
            <person name="Hauser L."/>
            <person name="Chang Y.J."/>
            <person name="Jeffries C.D."/>
            <person name="Brettin T."/>
            <person name="Detter J.C."/>
            <person name="Han C."/>
            <person name="Rohde M."/>
            <person name="Goker M."/>
            <person name="Bristow J."/>
            <person name="Eisen J.A."/>
            <person name="Markowitz V."/>
            <person name="Hugenholtz P."/>
            <person name="Kyrpides N.C."/>
            <person name="Klenk H.P."/>
        </authorList>
    </citation>
    <scope>NUCLEOTIDE SEQUENCE [LARGE SCALE GENOMIC DNA]</scope>
    <source>
        <strain evidence="3">ATCC BAA-972 / CDC 1076 / CIP 108378 / DSM 44985 / JCM 13578</strain>
    </source>
</reference>
<keyword evidence="3" id="KW-1185">Reference proteome</keyword>
<sequence length="481" mass="51676">MLELSELDAWHPAASDEVVGKLLAKESAYRAMAEDLQRKVTDIESNSHGQPTDAATEDLKSKIAHFSDMTASCERLKTLFTETPEALTKIKQRAAEAQSLAERYEFTLGQHGELLDPYSGGVPPGMSADDAQRRKEMGAQIADQIKQVLQDATDLNDKVKAALDKEREAMNDVFGNGSGDFEQAPAHDTNNERTQNQIAAYTQLYGHAPVTETDWQMAAALDPHSYDPKNHGVPPQIVAGRFPPQPGKGVVRTNLFIPAGWVWNAGDGTDALNGKAGVPNLGDNRGPNANADADAEASRVSVFVDYEHGIVVTRQNPSVKSEGHDSGAQVAVPQVHAAVAPDGRLTIDYNARDPYEPGLAAGAGFTVNGRITLSPHADGTVGLGGNATVYPSMETYQYRDGHPTAQLQWTPAVSGSEWGPGFNLGKHHPVGDPGIPPVMPIPKWQWELESANPFEGDPFTENTTQLSDPSKGAIPTMRTGH</sequence>
<dbReference type="AlphaFoldDB" id="D6ZEM6"/>
<dbReference type="RefSeq" id="WP_013137856.1">
    <property type="nucleotide sequence ID" value="NC_014168.1"/>
</dbReference>
<dbReference type="Proteomes" id="UP000002247">
    <property type="component" value="Chromosome"/>
</dbReference>
<organism evidence="2 3">
    <name type="scientific">Segniliparus rotundus (strain ATCC BAA-972 / CDC 1076 / CIP 108378 / DSM 44985 / JCM 13578)</name>
    <dbReference type="NCBI Taxonomy" id="640132"/>
    <lineage>
        <taxon>Bacteria</taxon>
        <taxon>Bacillati</taxon>
        <taxon>Actinomycetota</taxon>
        <taxon>Actinomycetes</taxon>
        <taxon>Mycobacteriales</taxon>
        <taxon>Segniliparaceae</taxon>
        <taxon>Segniliparus</taxon>
    </lineage>
</organism>
<dbReference type="eggNOG" id="ENOG5033WS1">
    <property type="taxonomic scope" value="Bacteria"/>
</dbReference>